<dbReference type="CDD" id="cd01949">
    <property type="entry name" value="GGDEF"/>
    <property type="match status" value="1"/>
</dbReference>
<dbReference type="AlphaFoldDB" id="A0A0F9YHQ3"/>
<dbReference type="PROSITE" id="PS50887">
    <property type="entry name" value="GGDEF"/>
    <property type="match status" value="1"/>
</dbReference>
<sequence>MDYKAYEWRIALSLVVLLILIQMAGFFTMLQSNRAIAISAVEVELQTASQVVTRLLKLRQQRLAQSTAVLAADYGLRETVASGDQPTIESMLDNHGKRIGADLGVVRGLEGQLIAKVEPGMDESADDLDTRRLVSEEGGMHIESADSDGQSAFQFATVPVMTPRPSAQLTMGFAIDKAFVKDLSELNGLGVSVLSRDKEGDWQILASTLNGDQNNSLAQLLPAQPDEQVLSGQLHGENYQLLALPLSETQGADLQLVLSVPLQRAMAPYQRIEKVIAALILVGLVLSAFAVQLVIRRLVAPLNAMAHLDSLTGLPNRRVLDMTLHQAELSRQSRGIPYSLLMIDLDRFKLLNDSFGHAAGDKALQVVAERLLASVSKTDIIARQGGDEFAVLLNCTDQPAAERVANTILQALAAPIDYAGESLNVGGSVGVAVAAPGEPLPARQLMILADKAMYEAKRSAKGFVTTRA</sequence>
<dbReference type="Pfam" id="PF14827">
    <property type="entry name" value="dCache_3"/>
    <property type="match status" value="1"/>
</dbReference>
<dbReference type="InterPro" id="IPR029787">
    <property type="entry name" value="Nucleotide_cyclase"/>
</dbReference>
<proteinExistence type="predicted"/>
<dbReference type="InterPro" id="IPR000160">
    <property type="entry name" value="GGDEF_dom"/>
</dbReference>
<evidence type="ECO:0000313" key="3">
    <source>
        <dbReference type="EMBL" id="KKO03959.1"/>
    </source>
</evidence>
<keyword evidence="1" id="KW-1133">Transmembrane helix</keyword>
<dbReference type="SUPFAM" id="SSF55073">
    <property type="entry name" value="Nucleotide cyclase"/>
    <property type="match status" value="1"/>
</dbReference>
<gene>
    <name evidence="3" type="ORF">LCGC14_0088480</name>
</gene>
<organism evidence="3">
    <name type="scientific">marine sediment metagenome</name>
    <dbReference type="NCBI Taxonomy" id="412755"/>
    <lineage>
        <taxon>unclassified sequences</taxon>
        <taxon>metagenomes</taxon>
        <taxon>ecological metagenomes</taxon>
    </lineage>
</organism>
<dbReference type="NCBIfam" id="TIGR00254">
    <property type="entry name" value="GGDEF"/>
    <property type="match status" value="1"/>
</dbReference>
<keyword evidence="1" id="KW-0472">Membrane</keyword>
<keyword evidence="1" id="KW-0812">Transmembrane</keyword>
<accession>A0A0F9YHQ3</accession>
<dbReference type="InterPro" id="IPR043128">
    <property type="entry name" value="Rev_trsase/Diguanyl_cyclase"/>
</dbReference>
<reference evidence="3" key="1">
    <citation type="journal article" date="2015" name="Nature">
        <title>Complex archaea that bridge the gap between prokaryotes and eukaryotes.</title>
        <authorList>
            <person name="Spang A."/>
            <person name="Saw J.H."/>
            <person name="Jorgensen S.L."/>
            <person name="Zaremba-Niedzwiedzka K."/>
            <person name="Martijn J."/>
            <person name="Lind A.E."/>
            <person name="van Eijk R."/>
            <person name="Schleper C."/>
            <person name="Guy L."/>
            <person name="Ettema T.J."/>
        </authorList>
    </citation>
    <scope>NUCLEOTIDE SEQUENCE</scope>
</reference>
<evidence type="ECO:0000256" key="1">
    <source>
        <dbReference type="SAM" id="Phobius"/>
    </source>
</evidence>
<dbReference type="EMBL" id="LAZR01000024">
    <property type="protein sequence ID" value="KKO03959.1"/>
    <property type="molecule type" value="Genomic_DNA"/>
</dbReference>
<feature type="transmembrane region" description="Helical" evidence="1">
    <location>
        <begin position="275"/>
        <end position="295"/>
    </location>
</feature>
<dbReference type="InterPro" id="IPR029150">
    <property type="entry name" value="dCache_3"/>
</dbReference>
<protein>
    <recommendedName>
        <fullName evidence="2">GGDEF domain-containing protein</fullName>
    </recommendedName>
</protein>
<evidence type="ECO:0000259" key="2">
    <source>
        <dbReference type="PROSITE" id="PS50887"/>
    </source>
</evidence>
<dbReference type="PANTHER" id="PTHR46663:SF2">
    <property type="entry name" value="GGDEF DOMAIN-CONTAINING PROTEIN"/>
    <property type="match status" value="1"/>
</dbReference>
<dbReference type="Pfam" id="PF00990">
    <property type="entry name" value="GGDEF"/>
    <property type="match status" value="1"/>
</dbReference>
<name>A0A0F9YHQ3_9ZZZZ</name>
<dbReference type="PANTHER" id="PTHR46663">
    <property type="entry name" value="DIGUANYLATE CYCLASE DGCT-RELATED"/>
    <property type="match status" value="1"/>
</dbReference>
<dbReference type="Gene3D" id="3.30.70.270">
    <property type="match status" value="1"/>
</dbReference>
<dbReference type="SMART" id="SM00267">
    <property type="entry name" value="GGDEF"/>
    <property type="match status" value="1"/>
</dbReference>
<feature type="domain" description="GGDEF" evidence="2">
    <location>
        <begin position="336"/>
        <end position="468"/>
    </location>
</feature>
<dbReference type="InterPro" id="IPR052163">
    <property type="entry name" value="DGC-Regulatory_Protein"/>
</dbReference>
<dbReference type="FunFam" id="3.30.70.270:FF:000001">
    <property type="entry name" value="Diguanylate cyclase domain protein"/>
    <property type="match status" value="1"/>
</dbReference>
<comment type="caution">
    <text evidence="3">The sequence shown here is derived from an EMBL/GenBank/DDBJ whole genome shotgun (WGS) entry which is preliminary data.</text>
</comment>